<feature type="coiled-coil region" evidence="7">
    <location>
        <begin position="241"/>
        <end position="268"/>
    </location>
</feature>
<dbReference type="InterPro" id="IPR015424">
    <property type="entry name" value="PyrdxlP-dep_Trfase"/>
</dbReference>
<dbReference type="Gene3D" id="3.40.640.10">
    <property type="entry name" value="Type I PLP-dependent aspartate aminotransferase-like (Major domain)"/>
    <property type="match status" value="1"/>
</dbReference>
<evidence type="ECO:0000256" key="1">
    <source>
        <dbReference type="ARBA" id="ARBA00001933"/>
    </source>
</evidence>
<evidence type="ECO:0000259" key="8">
    <source>
        <dbReference type="Pfam" id="PF01212"/>
    </source>
</evidence>
<reference evidence="9 10" key="1">
    <citation type="submission" date="2019-08" db="EMBL/GenBank/DDBJ databases">
        <authorList>
            <person name="Peeters C."/>
        </authorList>
    </citation>
    <scope>NUCLEOTIDE SEQUENCE [LARGE SCALE GENOMIC DNA]</scope>
    <source>
        <strain evidence="9 10">LMG 31106</strain>
    </source>
</reference>
<dbReference type="PANTHER" id="PTHR48097">
    <property type="entry name" value="L-THREONINE ALDOLASE-RELATED"/>
    <property type="match status" value="1"/>
</dbReference>
<name>A0A5E4T816_9BURK</name>
<gene>
    <name evidence="9" type="ORF">PCE31106_01263</name>
</gene>
<dbReference type="Proteomes" id="UP000384354">
    <property type="component" value="Unassembled WGS sequence"/>
</dbReference>
<dbReference type="Gene3D" id="3.90.1150.10">
    <property type="entry name" value="Aspartate Aminotransferase, domain 1"/>
    <property type="match status" value="1"/>
</dbReference>
<evidence type="ECO:0000256" key="7">
    <source>
        <dbReference type="SAM" id="Coils"/>
    </source>
</evidence>
<feature type="domain" description="Aromatic amino acid beta-eliminating lyase/threonine aldolase" evidence="8">
    <location>
        <begin position="4"/>
        <end position="286"/>
    </location>
</feature>
<dbReference type="InterPro" id="IPR023603">
    <property type="entry name" value="Low_specificity_L-TA-like"/>
</dbReference>
<comment type="cofactor">
    <cofactor evidence="1">
        <name>pyridoxal 5'-phosphate</name>
        <dbReference type="ChEBI" id="CHEBI:597326"/>
    </cofactor>
</comment>
<evidence type="ECO:0000256" key="5">
    <source>
        <dbReference type="ARBA" id="ARBA00023239"/>
    </source>
</evidence>
<dbReference type="GO" id="GO:0005829">
    <property type="term" value="C:cytosol"/>
    <property type="evidence" value="ECO:0007669"/>
    <property type="project" value="TreeGrafter"/>
</dbReference>
<dbReference type="InterPro" id="IPR015421">
    <property type="entry name" value="PyrdxlP-dep_Trfase_major"/>
</dbReference>
<dbReference type="Pfam" id="PF01212">
    <property type="entry name" value="Beta_elim_lyase"/>
    <property type="match status" value="1"/>
</dbReference>
<dbReference type="PANTHER" id="PTHR48097:SF9">
    <property type="entry name" value="L-THREONINE ALDOLASE"/>
    <property type="match status" value="1"/>
</dbReference>
<protein>
    <submittedName>
        <fullName evidence="9">Threonine aldolase</fullName>
    </submittedName>
</protein>
<comment type="subunit">
    <text evidence="3">Homotetramer.</text>
</comment>
<dbReference type="AlphaFoldDB" id="A0A5E4T816"/>
<proteinExistence type="inferred from homology"/>
<dbReference type="GO" id="GO:0006545">
    <property type="term" value="P:glycine biosynthetic process"/>
    <property type="evidence" value="ECO:0007669"/>
    <property type="project" value="TreeGrafter"/>
</dbReference>
<evidence type="ECO:0000256" key="3">
    <source>
        <dbReference type="ARBA" id="ARBA00011881"/>
    </source>
</evidence>
<dbReference type="NCBIfam" id="NF041359">
    <property type="entry name" value="GntG_guanitoxin"/>
    <property type="match status" value="1"/>
</dbReference>
<feature type="modified residue" description="N6-(pyridoxal phosphate)lysine" evidence="6">
    <location>
        <position position="199"/>
    </location>
</feature>
<dbReference type="SUPFAM" id="SSF53383">
    <property type="entry name" value="PLP-dependent transferases"/>
    <property type="match status" value="1"/>
</dbReference>
<dbReference type="OrthoDB" id="9774495at2"/>
<dbReference type="PIRSF" id="PIRSF017617">
    <property type="entry name" value="Thr_aldolase"/>
    <property type="match status" value="1"/>
</dbReference>
<evidence type="ECO:0000256" key="2">
    <source>
        <dbReference type="ARBA" id="ARBA00006966"/>
    </source>
</evidence>
<dbReference type="EMBL" id="CABPSL010000003">
    <property type="protein sequence ID" value="VVD84230.1"/>
    <property type="molecule type" value="Genomic_DNA"/>
</dbReference>
<evidence type="ECO:0000256" key="4">
    <source>
        <dbReference type="ARBA" id="ARBA00022898"/>
    </source>
</evidence>
<dbReference type="FunFam" id="3.40.640.10:FF:000030">
    <property type="entry name" value="Low-specificity L-threonine aldolase"/>
    <property type="match status" value="1"/>
</dbReference>
<dbReference type="GO" id="GO:0008732">
    <property type="term" value="F:L-allo-threonine aldolase activity"/>
    <property type="evidence" value="ECO:0007669"/>
    <property type="project" value="TreeGrafter"/>
</dbReference>
<evidence type="ECO:0000313" key="9">
    <source>
        <dbReference type="EMBL" id="VVD84230.1"/>
    </source>
</evidence>
<evidence type="ECO:0000256" key="6">
    <source>
        <dbReference type="PIRSR" id="PIRSR017617-1"/>
    </source>
</evidence>
<organism evidence="9 10">
    <name type="scientific">Pandoraea cepalis</name>
    <dbReference type="NCBI Taxonomy" id="2508294"/>
    <lineage>
        <taxon>Bacteria</taxon>
        <taxon>Pseudomonadati</taxon>
        <taxon>Pseudomonadota</taxon>
        <taxon>Betaproteobacteria</taxon>
        <taxon>Burkholderiales</taxon>
        <taxon>Burkholderiaceae</taxon>
        <taxon>Pandoraea</taxon>
    </lineage>
</organism>
<keyword evidence="4" id="KW-0663">Pyridoxal phosphate</keyword>
<accession>A0A5E4T816</accession>
<keyword evidence="7" id="KW-0175">Coiled coil</keyword>
<dbReference type="InterPro" id="IPR015422">
    <property type="entry name" value="PyrdxlP-dep_Trfase_small"/>
</dbReference>
<dbReference type="InterPro" id="IPR001597">
    <property type="entry name" value="ArAA_b-elim_lyase/Thr_aldolase"/>
</dbReference>
<dbReference type="RefSeq" id="WP_150562749.1">
    <property type="nucleotide sequence ID" value="NZ_CABPSL010000003.1"/>
</dbReference>
<keyword evidence="5" id="KW-0456">Lyase</keyword>
<comment type="similarity">
    <text evidence="2">Belongs to the threonine aldolase family.</text>
</comment>
<sequence length="342" mass="36900">MINLYSDTQSTPSDAMRHAMCDAPVGDEQKSTDPTVSRLLDAVAEELGKEAAIFMPSGTMCNAVAIAAHCARGDAVITEASSHIMRYEAGGMSALTGAIAEAIQGHQGQFSAEQVREHFNRGSRYTPATTLVSVEQSCNLAGGTVWPVERLDDVANTAKSLGMSSHMDGARLFNAAISSGRSAAEHCAGFDSVWVDFTKGLGAPFGAVLCGTPTFIDKAWRWKHRLGGAMRQAGVMAAACLYALEHNIERLQEDHDNAQLLNDLLKKIPGIEVRHERVETNIVYFSLTQTMITNDQFLERLLARGLKIGFVGSAFRAITYPGIRRADVEESAAIIAQTLNQP</sequence>
<evidence type="ECO:0000313" key="10">
    <source>
        <dbReference type="Proteomes" id="UP000384354"/>
    </source>
</evidence>
<dbReference type="GO" id="GO:0006567">
    <property type="term" value="P:L-threonine catabolic process"/>
    <property type="evidence" value="ECO:0007669"/>
    <property type="project" value="TreeGrafter"/>
</dbReference>